<dbReference type="AlphaFoldDB" id="A0A9E4K7F0"/>
<dbReference type="GO" id="GO:0016746">
    <property type="term" value="F:acyltransferase activity"/>
    <property type="evidence" value="ECO:0007669"/>
    <property type="project" value="UniProtKB-KW"/>
</dbReference>
<evidence type="ECO:0000313" key="1">
    <source>
        <dbReference type="EMBL" id="MCG7940614.1"/>
    </source>
</evidence>
<dbReference type="Gene3D" id="3.40.630.30">
    <property type="match status" value="1"/>
</dbReference>
<dbReference type="NCBIfam" id="TIGR03694">
    <property type="entry name" value="exosort_acyl"/>
    <property type="match status" value="1"/>
</dbReference>
<proteinExistence type="predicted"/>
<dbReference type="Proteomes" id="UP000886687">
    <property type="component" value="Unassembled WGS sequence"/>
</dbReference>
<gene>
    <name evidence="1" type="ORF">JAZ04_17400</name>
</gene>
<dbReference type="InterPro" id="IPR022484">
    <property type="entry name" value="PEP-CTERM/exosrtase_acylTfrase"/>
</dbReference>
<protein>
    <submittedName>
        <fullName evidence="1">PEP-CTERM/exosortase system-associated acyltransferase</fullName>
    </submittedName>
</protein>
<dbReference type="EMBL" id="JAEPDI010000014">
    <property type="protein sequence ID" value="MCG7940614.1"/>
    <property type="molecule type" value="Genomic_DNA"/>
</dbReference>
<sequence length="261" mass="30530">MERDMERLAQNFFQFFNPRYAASRHQKRFSYSIRYKVYAEELGWEPSSSSRLETDHCDAYSHHCLLEHIRSGDIAGCVRLVVPSAGRPDNYLPYQLHQIPNVKSERLLQIPPTDIGEISRLAVPLHFRRRANETGKPFILDSHNTNTMYTEEERRNFPNIAIGLYLSSIALVDLCRLKLVLVVMEPRLQRHLSRFGLQFHKISDDFELHGKRALFELPSSELTSNMPDDIRRLYDLIKQNLAQQPWQIPGNNLQLHSNEKF</sequence>
<dbReference type="SUPFAM" id="SSF55729">
    <property type="entry name" value="Acyl-CoA N-acyltransferases (Nat)"/>
    <property type="match status" value="1"/>
</dbReference>
<keyword evidence="1" id="KW-0012">Acyltransferase</keyword>
<name>A0A9E4K7F0_9GAMM</name>
<organism evidence="1 2">
    <name type="scientific">Candidatus Thiodiazotropha lotti</name>
    <dbReference type="NCBI Taxonomy" id="2792787"/>
    <lineage>
        <taxon>Bacteria</taxon>
        <taxon>Pseudomonadati</taxon>
        <taxon>Pseudomonadota</taxon>
        <taxon>Gammaproteobacteria</taxon>
        <taxon>Chromatiales</taxon>
        <taxon>Sedimenticolaceae</taxon>
        <taxon>Candidatus Thiodiazotropha</taxon>
    </lineage>
</organism>
<evidence type="ECO:0000313" key="2">
    <source>
        <dbReference type="Proteomes" id="UP000886687"/>
    </source>
</evidence>
<comment type="caution">
    <text evidence="1">The sequence shown here is derived from an EMBL/GenBank/DDBJ whole genome shotgun (WGS) entry which is preliminary data.</text>
</comment>
<accession>A0A9E4K7F0</accession>
<reference evidence="1" key="1">
    <citation type="journal article" date="2021" name="Proc. Natl. Acad. Sci. U.S.A.">
        <title>Global biogeography of chemosynthetic symbionts reveals both localized and globally distributed symbiont groups. .</title>
        <authorList>
            <person name="Osvatic J.T."/>
            <person name="Wilkins L.G.E."/>
            <person name="Leibrecht L."/>
            <person name="Leray M."/>
            <person name="Zauner S."/>
            <person name="Polzin J."/>
            <person name="Camacho Y."/>
            <person name="Gros O."/>
            <person name="van Gils J.A."/>
            <person name="Eisen J.A."/>
            <person name="Petersen J.M."/>
            <person name="Yuen B."/>
        </authorList>
    </citation>
    <scope>NUCLEOTIDE SEQUENCE</scope>
    <source>
        <strain evidence="1">MAGL173</strain>
    </source>
</reference>
<keyword evidence="1" id="KW-0808">Transferase</keyword>
<dbReference type="Pfam" id="PF13444">
    <property type="entry name" value="Acetyltransf_5"/>
    <property type="match status" value="1"/>
</dbReference>
<dbReference type="InterPro" id="IPR016181">
    <property type="entry name" value="Acyl_CoA_acyltransferase"/>
</dbReference>